<feature type="DNA-binding region" description="H-T-H motif" evidence="4">
    <location>
        <begin position="37"/>
        <end position="56"/>
    </location>
</feature>
<dbReference type="AlphaFoldDB" id="A0A939J5U9"/>
<dbReference type="InterPro" id="IPR039536">
    <property type="entry name" value="TetR_C_Proteobacteria"/>
</dbReference>
<dbReference type="PRINTS" id="PR00455">
    <property type="entry name" value="HTHTETR"/>
</dbReference>
<dbReference type="Gene3D" id="1.10.357.10">
    <property type="entry name" value="Tetracycline Repressor, domain 2"/>
    <property type="match status" value="1"/>
</dbReference>
<evidence type="ECO:0000256" key="3">
    <source>
        <dbReference type="ARBA" id="ARBA00023163"/>
    </source>
</evidence>
<gene>
    <name evidence="6" type="ORF">J0X15_04385</name>
</gene>
<dbReference type="Gene3D" id="1.10.10.60">
    <property type="entry name" value="Homeodomain-like"/>
    <property type="match status" value="1"/>
</dbReference>
<dbReference type="PANTHER" id="PTHR30055">
    <property type="entry name" value="HTH-TYPE TRANSCRIPTIONAL REGULATOR RUTR"/>
    <property type="match status" value="1"/>
</dbReference>
<evidence type="ECO:0000256" key="2">
    <source>
        <dbReference type="ARBA" id="ARBA00023125"/>
    </source>
</evidence>
<proteinExistence type="predicted"/>
<dbReference type="InterPro" id="IPR001647">
    <property type="entry name" value="HTH_TetR"/>
</dbReference>
<dbReference type="InterPro" id="IPR050109">
    <property type="entry name" value="HTH-type_TetR-like_transc_reg"/>
</dbReference>
<protein>
    <submittedName>
        <fullName evidence="6">TetR/AcrR family transcriptional regulator</fullName>
    </submittedName>
</protein>
<sequence>MTDKTIEQPDDSEAPKRRQIMEGARAVFQANGFDGASMEQIAKSAGVSKGTLYVYFANKEELFKALILAERVIQADASLAEESYPEPVEELLQKIGQKYLKMFLRPEKLSTLRMVLGATDKFPAFGALLFEAGPVSGRMRLARIIEAKCAAGELKCDDAFLAANQFADLCGSFLTQRSMFLIDQKITKAEVDKNVTSAVRVFLAAYGAKA</sequence>
<name>A0A939J5U9_9HYPH</name>
<keyword evidence="1" id="KW-0805">Transcription regulation</keyword>
<keyword evidence="7" id="KW-1185">Reference proteome</keyword>
<dbReference type="PROSITE" id="PS50977">
    <property type="entry name" value="HTH_TETR_2"/>
    <property type="match status" value="1"/>
</dbReference>
<accession>A0A939J5U9</accession>
<dbReference type="GO" id="GO:0003700">
    <property type="term" value="F:DNA-binding transcription factor activity"/>
    <property type="evidence" value="ECO:0007669"/>
    <property type="project" value="TreeGrafter"/>
</dbReference>
<keyword evidence="2 4" id="KW-0238">DNA-binding</keyword>
<keyword evidence="3" id="KW-0804">Transcription</keyword>
<dbReference type="InterPro" id="IPR009057">
    <property type="entry name" value="Homeodomain-like_sf"/>
</dbReference>
<dbReference type="PANTHER" id="PTHR30055:SF146">
    <property type="entry name" value="HTH-TYPE TRANSCRIPTIONAL DUAL REGULATOR CECR"/>
    <property type="match status" value="1"/>
</dbReference>
<reference evidence="6" key="1">
    <citation type="submission" date="2021-03" db="EMBL/GenBank/DDBJ databases">
        <title>Roseibium sp. CAU 1637 isolated from Incheon.</title>
        <authorList>
            <person name="Kim W."/>
        </authorList>
    </citation>
    <scope>NUCLEOTIDE SEQUENCE</scope>
    <source>
        <strain evidence="6">CAU 1637</strain>
    </source>
</reference>
<evidence type="ECO:0000313" key="6">
    <source>
        <dbReference type="EMBL" id="MBO0344452.1"/>
    </source>
</evidence>
<dbReference type="PROSITE" id="PS01081">
    <property type="entry name" value="HTH_TETR_1"/>
    <property type="match status" value="1"/>
</dbReference>
<feature type="domain" description="HTH tetR-type" evidence="5">
    <location>
        <begin position="14"/>
        <end position="74"/>
    </location>
</feature>
<dbReference type="InterPro" id="IPR023772">
    <property type="entry name" value="DNA-bd_HTH_TetR-type_CS"/>
</dbReference>
<organism evidence="6 7">
    <name type="scientific">Roseibium limicola</name>
    <dbReference type="NCBI Taxonomy" id="2816037"/>
    <lineage>
        <taxon>Bacteria</taxon>
        <taxon>Pseudomonadati</taxon>
        <taxon>Pseudomonadota</taxon>
        <taxon>Alphaproteobacteria</taxon>
        <taxon>Hyphomicrobiales</taxon>
        <taxon>Stappiaceae</taxon>
        <taxon>Roseibium</taxon>
    </lineage>
</organism>
<evidence type="ECO:0000256" key="4">
    <source>
        <dbReference type="PROSITE-ProRule" id="PRU00335"/>
    </source>
</evidence>
<evidence type="ECO:0000256" key="1">
    <source>
        <dbReference type="ARBA" id="ARBA00023015"/>
    </source>
</evidence>
<evidence type="ECO:0000259" key="5">
    <source>
        <dbReference type="PROSITE" id="PS50977"/>
    </source>
</evidence>
<dbReference type="Pfam" id="PF14246">
    <property type="entry name" value="TetR_C_7"/>
    <property type="match status" value="1"/>
</dbReference>
<evidence type="ECO:0000313" key="7">
    <source>
        <dbReference type="Proteomes" id="UP000664779"/>
    </source>
</evidence>
<dbReference type="Pfam" id="PF00440">
    <property type="entry name" value="TetR_N"/>
    <property type="match status" value="1"/>
</dbReference>
<dbReference type="RefSeq" id="WP_206938517.1">
    <property type="nucleotide sequence ID" value="NZ_JAFLNF010000002.1"/>
</dbReference>
<dbReference type="EMBL" id="JAFLNF010000002">
    <property type="protein sequence ID" value="MBO0344452.1"/>
    <property type="molecule type" value="Genomic_DNA"/>
</dbReference>
<dbReference type="SUPFAM" id="SSF46689">
    <property type="entry name" value="Homeodomain-like"/>
    <property type="match status" value="1"/>
</dbReference>
<dbReference type="FunFam" id="1.10.10.60:FF:000141">
    <property type="entry name" value="TetR family transcriptional regulator"/>
    <property type="match status" value="1"/>
</dbReference>
<dbReference type="GO" id="GO:0000976">
    <property type="term" value="F:transcription cis-regulatory region binding"/>
    <property type="evidence" value="ECO:0007669"/>
    <property type="project" value="TreeGrafter"/>
</dbReference>
<comment type="caution">
    <text evidence="6">The sequence shown here is derived from an EMBL/GenBank/DDBJ whole genome shotgun (WGS) entry which is preliminary data.</text>
</comment>
<dbReference type="Proteomes" id="UP000664779">
    <property type="component" value="Unassembled WGS sequence"/>
</dbReference>